<organism evidence="2">
    <name type="scientific">Cacopsylla melanoneura</name>
    <dbReference type="NCBI Taxonomy" id="428564"/>
    <lineage>
        <taxon>Eukaryota</taxon>
        <taxon>Metazoa</taxon>
        <taxon>Ecdysozoa</taxon>
        <taxon>Arthropoda</taxon>
        <taxon>Hexapoda</taxon>
        <taxon>Insecta</taxon>
        <taxon>Pterygota</taxon>
        <taxon>Neoptera</taxon>
        <taxon>Paraneoptera</taxon>
        <taxon>Hemiptera</taxon>
        <taxon>Sternorrhyncha</taxon>
        <taxon>Psylloidea</taxon>
        <taxon>Psyllidae</taxon>
        <taxon>Psyllinae</taxon>
        <taxon>Cacopsylla</taxon>
    </lineage>
</organism>
<keyword evidence="1" id="KW-1133">Transmembrane helix</keyword>
<evidence type="ECO:0000256" key="1">
    <source>
        <dbReference type="SAM" id="Phobius"/>
    </source>
</evidence>
<accession>A0A8D8SZI3</accession>
<reference evidence="2" key="1">
    <citation type="submission" date="2021-05" db="EMBL/GenBank/DDBJ databases">
        <authorList>
            <person name="Alioto T."/>
            <person name="Alioto T."/>
            <person name="Gomez Garrido J."/>
        </authorList>
    </citation>
    <scope>NUCLEOTIDE SEQUENCE</scope>
</reference>
<sequence length="100" mass="11291">MLKGSKARTNNKSNQLNLLFKNLMSTGVLEPLMEQPKYFICMMYVNLVINKLLIGCIFSNMLTDGIVYFFYPLRAQCPPEANIFSTISPGVKCDLLCPMS</sequence>
<dbReference type="AlphaFoldDB" id="A0A8D8SZI3"/>
<keyword evidence="1" id="KW-0812">Transmembrane</keyword>
<protein>
    <submittedName>
        <fullName evidence="2">Uncharacterized protein</fullName>
    </submittedName>
</protein>
<proteinExistence type="predicted"/>
<keyword evidence="1" id="KW-0472">Membrane</keyword>
<evidence type="ECO:0000313" key="2">
    <source>
        <dbReference type="EMBL" id="CAG6676995.1"/>
    </source>
</evidence>
<name>A0A8D8SZI3_9HEMI</name>
<dbReference type="EMBL" id="HBUF01241087">
    <property type="protein sequence ID" value="CAG6676995.1"/>
    <property type="molecule type" value="Transcribed_RNA"/>
</dbReference>
<feature type="transmembrane region" description="Helical" evidence="1">
    <location>
        <begin position="52"/>
        <end position="71"/>
    </location>
</feature>